<organism evidence="1">
    <name type="scientific">Anguilla anguilla</name>
    <name type="common">European freshwater eel</name>
    <name type="synonym">Muraena anguilla</name>
    <dbReference type="NCBI Taxonomy" id="7936"/>
    <lineage>
        <taxon>Eukaryota</taxon>
        <taxon>Metazoa</taxon>
        <taxon>Chordata</taxon>
        <taxon>Craniata</taxon>
        <taxon>Vertebrata</taxon>
        <taxon>Euteleostomi</taxon>
        <taxon>Actinopterygii</taxon>
        <taxon>Neopterygii</taxon>
        <taxon>Teleostei</taxon>
        <taxon>Anguilliformes</taxon>
        <taxon>Anguillidae</taxon>
        <taxon>Anguilla</taxon>
    </lineage>
</organism>
<accession>A0A0E9X206</accession>
<dbReference type="AlphaFoldDB" id="A0A0E9X206"/>
<evidence type="ECO:0000313" key="1">
    <source>
        <dbReference type="EMBL" id="JAH96742.1"/>
    </source>
</evidence>
<proteinExistence type="predicted"/>
<name>A0A0E9X206_ANGAN</name>
<reference evidence="1" key="2">
    <citation type="journal article" date="2015" name="Fish Shellfish Immunol.">
        <title>Early steps in the European eel (Anguilla anguilla)-Vibrio vulnificus interaction in the gills: Role of the RtxA13 toxin.</title>
        <authorList>
            <person name="Callol A."/>
            <person name="Pajuelo D."/>
            <person name="Ebbesson L."/>
            <person name="Teles M."/>
            <person name="MacKenzie S."/>
            <person name="Amaro C."/>
        </authorList>
    </citation>
    <scope>NUCLEOTIDE SEQUENCE</scope>
</reference>
<sequence>MALEPPSSRPPVTMARAVLPGGQTKAPLVRKMRVAWFLSKVLRVLP</sequence>
<protein>
    <submittedName>
        <fullName evidence="1">Uncharacterized protein</fullName>
    </submittedName>
</protein>
<dbReference type="EMBL" id="GBXM01011835">
    <property type="protein sequence ID" value="JAH96742.1"/>
    <property type="molecule type" value="Transcribed_RNA"/>
</dbReference>
<reference evidence="1" key="1">
    <citation type="submission" date="2014-11" db="EMBL/GenBank/DDBJ databases">
        <authorList>
            <person name="Amaro Gonzalez C."/>
        </authorList>
    </citation>
    <scope>NUCLEOTIDE SEQUENCE</scope>
</reference>